<dbReference type="Proteomes" id="UP000215596">
    <property type="component" value="Unassembled WGS sequence"/>
</dbReference>
<evidence type="ECO:0000313" key="10">
    <source>
        <dbReference type="Proteomes" id="UP000215596"/>
    </source>
</evidence>
<feature type="transmembrane region" description="Helical" evidence="7">
    <location>
        <begin position="204"/>
        <end position="225"/>
    </location>
</feature>
<keyword evidence="2 7" id="KW-0813">Transport</keyword>
<dbReference type="EMBL" id="NPBY01000046">
    <property type="protein sequence ID" value="PAD75294.1"/>
    <property type="molecule type" value="Genomic_DNA"/>
</dbReference>
<keyword evidence="5 7" id="KW-1133">Transmembrane helix</keyword>
<evidence type="ECO:0000256" key="7">
    <source>
        <dbReference type="RuleBase" id="RU363032"/>
    </source>
</evidence>
<keyword evidence="3" id="KW-1003">Cell membrane</keyword>
<dbReference type="PROSITE" id="PS50928">
    <property type="entry name" value="ABC_TM1"/>
    <property type="match status" value="1"/>
</dbReference>
<feature type="transmembrane region" description="Helical" evidence="7">
    <location>
        <begin position="259"/>
        <end position="279"/>
    </location>
</feature>
<dbReference type="OrthoDB" id="9771544at2"/>
<evidence type="ECO:0000256" key="2">
    <source>
        <dbReference type="ARBA" id="ARBA00022448"/>
    </source>
</evidence>
<evidence type="ECO:0000313" key="9">
    <source>
        <dbReference type="EMBL" id="PAD75294.1"/>
    </source>
</evidence>
<accession>A0A268EQ89</accession>
<feature type="transmembrane region" description="Helical" evidence="7">
    <location>
        <begin position="125"/>
        <end position="146"/>
    </location>
</feature>
<comment type="caution">
    <text evidence="9">The sequence shown here is derived from an EMBL/GenBank/DDBJ whole genome shotgun (WGS) entry which is preliminary data.</text>
</comment>
<dbReference type="GO" id="GO:0005886">
    <property type="term" value="C:plasma membrane"/>
    <property type="evidence" value="ECO:0007669"/>
    <property type="project" value="UniProtKB-SubCell"/>
</dbReference>
<dbReference type="InterPro" id="IPR000515">
    <property type="entry name" value="MetI-like"/>
</dbReference>
<evidence type="ECO:0000256" key="5">
    <source>
        <dbReference type="ARBA" id="ARBA00022989"/>
    </source>
</evidence>
<keyword evidence="4 7" id="KW-0812">Transmembrane</keyword>
<sequence length="294" mass="33122">MDRVGRTSVQQPEISRNLVFKLRKHAGLAIESILLSVLAILFVFPFLWMVLTALKSPEEALIFPPTLMPQTWNFQSFAEVWQSGPFGTYLTNSVVIVAAILAAQLITAVPSAYVFAKYRFKGKEFLFLLVLLTMIIPSQLTFVPLYLMMSEWQLLDSLVPLILPFVVTPFGIFLLRQQILQIPDELFEAAKIDGAGEGRTMYHVLLPMIKPAVVTVMLLSFITHWNDYFWPLVMTNTMELRTLPLGVANLKGLEGNSKWNVVMAGNCILALPLLILFMLNSKRLKESIAFTGVK</sequence>
<evidence type="ECO:0000256" key="1">
    <source>
        <dbReference type="ARBA" id="ARBA00004651"/>
    </source>
</evidence>
<dbReference type="Pfam" id="PF00528">
    <property type="entry name" value="BPD_transp_1"/>
    <property type="match status" value="1"/>
</dbReference>
<protein>
    <submittedName>
        <fullName evidence="9">Sugar ABC transporter permease</fullName>
    </submittedName>
</protein>
<dbReference type="GO" id="GO:0055085">
    <property type="term" value="P:transmembrane transport"/>
    <property type="evidence" value="ECO:0007669"/>
    <property type="project" value="InterPro"/>
</dbReference>
<reference evidence="9 10" key="1">
    <citation type="submission" date="2017-07" db="EMBL/GenBank/DDBJ databases">
        <title>Isolation and whole genome analysis of endospore-forming bacteria from heroin.</title>
        <authorList>
            <person name="Kalinowski J."/>
            <person name="Ahrens B."/>
            <person name="Al-Dilaimi A."/>
            <person name="Winkler A."/>
            <person name="Wibberg D."/>
            <person name="Schleenbecker U."/>
            <person name="Ruckert C."/>
            <person name="Wolfel R."/>
            <person name="Grass G."/>
        </authorList>
    </citation>
    <scope>NUCLEOTIDE SEQUENCE [LARGE SCALE GENOMIC DNA]</scope>
    <source>
        <strain evidence="9 10">7537-G1</strain>
    </source>
</reference>
<comment type="subcellular location">
    <subcellularLocation>
        <location evidence="1 7">Cell membrane</location>
        <topology evidence="1 7">Multi-pass membrane protein</topology>
    </subcellularLocation>
</comment>
<organism evidence="9 10">
    <name type="scientific">Paenibacillus campinasensis</name>
    <dbReference type="NCBI Taxonomy" id="66347"/>
    <lineage>
        <taxon>Bacteria</taxon>
        <taxon>Bacillati</taxon>
        <taxon>Bacillota</taxon>
        <taxon>Bacilli</taxon>
        <taxon>Bacillales</taxon>
        <taxon>Paenibacillaceae</taxon>
        <taxon>Paenibacillus</taxon>
    </lineage>
</organism>
<feature type="transmembrane region" description="Helical" evidence="7">
    <location>
        <begin position="94"/>
        <end position="116"/>
    </location>
</feature>
<dbReference type="PANTHER" id="PTHR43744:SF12">
    <property type="entry name" value="ABC TRANSPORTER PERMEASE PROTEIN MG189-RELATED"/>
    <property type="match status" value="1"/>
</dbReference>
<dbReference type="PANTHER" id="PTHR43744">
    <property type="entry name" value="ABC TRANSPORTER PERMEASE PROTEIN MG189-RELATED-RELATED"/>
    <property type="match status" value="1"/>
</dbReference>
<dbReference type="SUPFAM" id="SSF161098">
    <property type="entry name" value="MetI-like"/>
    <property type="match status" value="1"/>
</dbReference>
<dbReference type="Gene3D" id="1.10.3720.10">
    <property type="entry name" value="MetI-like"/>
    <property type="match status" value="1"/>
</dbReference>
<dbReference type="CDD" id="cd06261">
    <property type="entry name" value="TM_PBP2"/>
    <property type="match status" value="1"/>
</dbReference>
<feature type="transmembrane region" description="Helical" evidence="7">
    <location>
        <begin position="158"/>
        <end position="175"/>
    </location>
</feature>
<dbReference type="AlphaFoldDB" id="A0A268EQ89"/>
<evidence type="ECO:0000256" key="4">
    <source>
        <dbReference type="ARBA" id="ARBA00022692"/>
    </source>
</evidence>
<name>A0A268EQ89_9BACL</name>
<evidence type="ECO:0000259" key="8">
    <source>
        <dbReference type="PROSITE" id="PS50928"/>
    </source>
</evidence>
<gene>
    <name evidence="9" type="ORF">CHH67_15610</name>
</gene>
<evidence type="ECO:0000256" key="3">
    <source>
        <dbReference type="ARBA" id="ARBA00022475"/>
    </source>
</evidence>
<feature type="domain" description="ABC transmembrane type-1" evidence="8">
    <location>
        <begin position="90"/>
        <end position="280"/>
    </location>
</feature>
<keyword evidence="6 7" id="KW-0472">Membrane</keyword>
<feature type="transmembrane region" description="Helical" evidence="7">
    <location>
        <begin position="26"/>
        <end position="51"/>
    </location>
</feature>
<dbReference type="InterPro" id="IPR035906">
    <property type="entry name" value="MetI-like_sf"/>
</dbReference>
<evidence type="ECO:0000256" key="6">
    <source>
        <dbReference type="ARBA" id="ARBA00023136"/>
    </source>
</evidence>
<proteinExistence type="inferred from homology"/>
<comment type="similarity">
    <text evidence="7">Belongs to the binding-protein-dependent transport system permease family.</text>
</comment>
<dbReference type="RefSeq" id="WP_095266131.1">
    <property type="nucleotide sequence ID" value="NZ_NPBY01000046.1"/>
</dbReference>